<dbReference type="InParanoid" id="A0A1Y2FU40"/>
<dbReference type="SMART" id="SM00320">
    <property type="entry name" value="WD40"/>
    <property type="match status" value="7"/>
</dbReference>
<dbReference type="PROSITE" id="PS50294">
    <property type="entry name" value="WD_REPEATS_REGION"/>
    <property type="match status" value="5"/>
</dbReference>
<proteinExistence type="inferred from homology"/>
<gene>
    <name evidence="3" type="primary">CIA1</name>
    <name evidence="6" type="ORF">BCR35DRAFT_302273</name>
</gene>
<feature type="repeat" description="WD" evidence="4">
    <location>
        <begin position="207"/>
        <end position="238"/>
    </location>
</feature>
<comment type="caution">
    <text evidence="6">The sequence shown here is derived from an EMBL/GenBank/DDBJ whole genome shotgun (WGS) entry which is preliminary data.</text>
</comment>
<feature type="repeat" description="WD" evidence="4">
    <location>
        <begin position="58"/>
        <end position="90"/>
    </location>
</feature>
<keyword evidence="1 4" id="KW-0853">WD repeat</keyword>
<dbReference type="Proteomes" id="UP000193467">
    <property type="component" value="Unassembled WGS sequence"/>
</dbReference>
<evidence type="ECO:0000256" key="5">
    <source>
        <dbReference type="SAM" id="MobiDB-lite"/>
    </source>
</evidence>
<protein>
    <recommendedName>
        <fullName evidence="3">Probable cytosolic iron-sulfur protein assembly protein 1</fullName>
    </recommendedName>
</protein>
<dbReference type="GO" id="GO:0016226">
    <property type="term" value="P:iron-sulfur cluster assembly"/>
    <property type="evidence" value="ECO:0007669"/>
    <property type="project" value="UniProtKB-UniRule"/>
</dbReference>
<dbReference type="Pfam" id="PF00400">
    <property type="entry name" value="WD40"/>
    <property type="match status" value="5"/>
</dbReference>
<accession>A0A1Y2FU40</accession>
<evidence type="ECO:0000256" key="2">
    <source>
        <dbReference type="ARBA" id="ARBA00022737"/>
    </source>
</evidence>
<feature type="repeat" description="WD" evidence="4">
    <location>
        <begin position="10"/>
        <end position="42"/>
    </location>
</feature>
<name>A0A1Y2FU40_9BASI</name>
<comment type="similarity">
    <text evidence="3">Belongs to the WD repeat CIA1 family.</text>
</comment>
<keyword evidence="7" id="KW-1185">Reference proteome</keyword>
<evidence type="ECO:0000256" key="1">
    <source>
        <dbReference type="ARBA" id="ARBA00022574"/>
    </source>
</evidence>
<dbReference type="InterPro" id="IPR015943">
    <property type="entry name" value="WD40/YVTN_repeat-like_dom_sf"/>
</dbReference>
<dbReference type="Gene3D" id="2.130.10.10">
    <property type="entry name" value="YVTN repeat-like/Quinoprotein amine dehydrogenase"/>
    <property type="match status" value="1"/>
</dbReference>
<dbReference type="PANTHER" id="PTHR19920">
    <property type="entry name" value="WD40 PROTEIN CIAO1"/>
    <property type="match status" value="1"/>
</dbReference>
<feature type="repeat" description="WD" evidence="4">
    <location>
        <begin position="116"/>
        <end position="148"/>
    </location>
</feature>
<dbReference type="AlphaFoldDB" id="A0A1Y2FU40"/>
<dbReference type="EMBL" id="MCGR01000013">
    <property type="protein sequence ID" value="ORY87498.1"/>
    <property type="molecule type" value="Genomic_DNA"/>
</dbReference>
<dbReference type="PANTHER" id="PTHR19920:SF0">
    <property type="entry name" value="CYTOSOLIC IRON-SULFUR PROTEIN ASSEMBLY PROTEIN CIAO1-RELATED"/>
    <property type="match status" value="1"/>
</dbReference>
<feature type="compositionally biased region" description="Basic and acidic residues" evidence="5">
    <location>
        <begin position="390"/>
        <end position="408"/>
    </location>
</feature>
<comment type="function">
    <text evidence="3">Essential component of the cytosolic iron-sulfur (Fe/S) protein assembly machinery. Required for the maturation of extramitochondrial Fe/S proteins.</text>
</comment>
<evidence type="ECO:0000313" key="7">
    <source>
        <dbReference type="Proteomes" id="UP000193467"/>
    </source>
</evidence>
<dbReference type="HAMAP" id="MF_03037">
    <property type="entry name" value="ciao1"/>
    <property type="match status" value="1"/>
</dbReference>
<dbReference type="STRING" id="106004.A0A1Y2FU40"/>
<dbReference type="OrthoDB" id="284782at2759"/>
<dbReference type="CDD" id="cd00200">
    <property type="entry name" value="WD40"/>
    <property type="match status" value="1"/>
</dbReference>
<dbReference type="InterPro" id="IPR028608">
    <property type="entry name" value="CIAO1/Cia1"/>
</dbReference>
<dbReference type="InterPro" id="IPR036322">
    <property type="entry name" value="WD40_repeat_dom_sf"/>
</dbReference>
<evidence type="ECO:0000256" key="4">
    <source>
        <dbReference type="PROSITE-ProRule" id="PRU00221"/>
    </source>
</evidence>
<dbReference type="SUPFAM" id="SSF50978">
    <property type="entry name" value="WD40 repeat-like"/>
    <property type="match status" value="1"/>
</dbReference>
<evidence type="ECO:0000313" key="6">
    <source>
        <dbReference type="EMBL" id="ORY87498.1"/>
    </source>
</evidence>
<keyword evidence="2" id="KW-0677">Repeat</keyword>
<dbReference type="PROSITE" id="PS51257">
    <property type="entry name" value="PROKAR_LIPOPROTEIN"/>
    <property type="match status" value="1"/>
</dbReference>
<dbReference type="GO" id="GO:0097361">
    <property type="term" value="C:cytosolic [4Fe-4S] assembly targeting complex"/>
    <property type="evidence" value="ECO:0007669"/>
    <property type="project" value="InterPro"/>
</dbReference>
<feature type="repeat" description="WD" evidence="4">
    <location>
        <begin position="161"/>
        <end position="193"/>
    </location>
</feature>
<organism evidence="6 7">
    <name type="scientific">Leucosporidium creatinivorum</name>
    <dbReference type="NCBI Taxonomy" id="106004"/>
    <lineage>
        <taxon>Eukaryota</taxon>
        <taxon>Fungi</taxon>
        <taxon>Dikarya</taxon>
        <taxon>Basidiomycota</taxon>
        <taxon>Pucciniomycotina</taxon>
        <taxon>Microbotryomycetes</taxon>
        <taxon>Leucosporidiales</taxon>
        <taxon>Leucosporidium</taxon>
    </lineage>
</organism>
<feature type="region of interest" description="Disordered" evidence="5">
    <location>
        <begin position="375"/>
        <end position="408"/>
    </location>
</feature>
<reference evidence="6 7" key="1">
    <citation type="submission" date="2016-07" db="EMBL/GenBank/DDBJ databases">
        <title>Pervasive Adenine N6-methylation of Active Genes in Fungi.</title>
        <authorList>
            <consortium name="DOE Joint Genome Institute"/>
            <person name="Mondo S.J."/>
            <person name="Dannebaum R.O."/>
            <person name="Kuo R.C."/>
            <person name="Labutti K."/>
            <person name="Haridas S."/>
            <person name="Kuo A."/>
            <person name="Salamov A."/>
            <person name="Ahrendt S.R."/>
            <person name="Lipzen A."/>
            <person name="Sullivan W."/>
            <person name="Andreopoulos W.B."/>
            <person name="Clum A."/>
            <person name="Lindquist E."/>
            <person name="Daum C."/>
            <person name="Ramamoorthy G.K."/>
            <person name="Gryganskyi A."/>
            <person name="Culley D."/>
            <person name="Magnuson J.K."/>
            <person name="James T.Y."/>
            <person name="O'Malley M.A."/>
            <person name="Stajich J.E."/>
            <person name="Spatafora J.W."/>
            <person name="Visel A."/>
            <person name="Grigoriev I.V."/>
        </authorList>
    </citation>
    <scope>NUCLEOTIDE SEQUENCE [LARGE SCALE GENOMIC DNA]</scope>
    <source>
        <strain evidence="6 7">62-1032</strain>
    </source>
</reference>
<sequence length="444" mass="47890">MTNLKEIATLTGHTDRAWHVSWSPAAPILASCSSDKSVRLYSYSPLPSPRFNLQSTIPTSHQRTVRSLSFSPTGATLSTASFDSTVGIWQQSDEAGIDDGATGTAADGEWEAVDPLEGHESECKSVEWSADGRLLASCSRDKSVWVWEAVGPAEFECLAVLMEHTQDVKSVTWHPSEELLASASYDDTIKLFSADPYDDEWTCLTTLTSHSATVWSISFSPCGNYLASAGDDLVIKIWGRDSLVTPSGAELGELGVAKREEGGRMGPWSSGGVRIGDKERWKWSFKGEIEGAHERTIYAVDWGRGGLSTEEGGLGRIVSCGGDGKINVFQLNKPTTAGEMPSHTLLSSVESAHGVSDVNHVAWCKLSPAKAADTLRRLEGGEDEEEGADGEEKMDTEQKAPEEDPRWKGVENMFASAGDDGAVKVWVVDEEGLKPTAAADETKE</sequence>
<dbReference type="InterPro" id="IPR001680">
    <property type="entry name" value="WD40_rpt"/>
</dbReference>
<evidence type="ECO:0000256" key="3">
    <source>
        <dbReference type="HAMAP-Rule" id="MF_03037"/>
    </source>
</evidence>
<dbReference type="PROSITE" id="PS50082">
    <property type="entry name" value="WD_REPEATS_2"/>
    <property type="match status" value="5"/>
</dbReference>